<evidence type="ECO:0000313" key="2">
    <source>
        <dbReference type="Proteomes" id="UP001162992"/>
    </source>
</evidence>
<keyword evidence="2" id="KW-1185">Reference proteome</keyword>
<evidence type="ECO:0000313" key="1">
    <source>
        <dbReference type="EMBL" id="KAJ7515186.1"/>
    </source>
</evidence>
<proteinExistence type="predicted"/>
<accession>A0ACC2ACE1</accession>
<sequence>MLARASCMSFSSLVFSICLSNSVFSFMISSRVACIDKYSCSTIDIRCLVSSIFLFMI</sequence>
<dbReference type="EMBL" id="CM055113">
    <property type="protein sequence ID" value="KAJ7515186.1"/>
    <property type="molecule type" value="Genomic_DNA"/>
</dbReference>
<dbReference type="Proteomes" id="UP001162992">
    <property type="component" value="Chromosome 22"/>
</dbReference>
<comment type="caution">
    <text evidence="1">The sequence shown here is derived from an EMBL/GenBank/DDBJ whole genome shotgun (WGS) entry which is preliminary data.</text>
</comment>
<organism evidence="1 2">
    <name type="scientific">Diphasiastrum complanatum</name>
    <name type="common">Issler's clubmoss</name>
    <name type="synonym">Lycopodium complanatum</name>
    <dbReference type="NCBI Taxonomy" id="34168"/>
    <lineage>
        <taxon>Eukaryota</taxon>
        <taxon>Viridiplantae</taxon>
        <taxon>Streptophyta</taxon>
        <taxon>Embryophyta</taxon>
        <taxon>Tracheophyta</taxon>
        <taxon>Lycopodiopsida</taxon>
        <taxon>Lycopodiales</taxon>
        <taxon>Lycopodiaceae</taxon>
        <taxon>Lycopodioideae</taxon>
        <taxon>Diphasiastrum</taxon>
    </lineage>
</organism>
<protein>
    <submittedName>
        <fullName evidence="1">Uncharacterized protein</fullName>
    </submittedName>
</protein>
<name>A0ACC2ACE1_DIPCM</name>
<gene>
    <name evidence="1" type="ORF">O6H91_22G004300</name>
</gene>
<reference evidence="2" key="1">
    <citation type="journal article" date="2024" name="Proc. Natl. Acad. Sci. U.S.A.">
        <title>Extraordinary preservation of gene collinearity over three hundred million years revealed in homosporous lycophytes.</title>
        <authorList>
            <person name="Li C."/>
            <person name="Wickell D."/>
            <person name="Kuo L.Y."/>
            <person name="Chen X."/>
            <person name="Nie B."/>
            <person name="Liao X."/>
            <person name="Peng D."/>
            <person name="Ji J."/>
            <person name="Jenkins J."/>
            <person name="Williams M."/>
            <person name="Shu S."/>
            <person name="Plott C."/>
            <person name="Barry K."/>
            <person name="Rajasekar S."/>
            <person name="Grimwood J."/>
            <person name="Han X."/>
            <person name="Sun S."/>
            <person name="Hou Z."/>
            <person name="He W."/>
            <person name="Dai G."/>
            <person name="Sun C."/>
            <person name="Schmutz J."/>
            <person name="Leebens-Mack J.H."/>
            <person name="Li F.W."/>
            <person name="Wang L."/>
        </authorList>
    </citation>
    <scope>NUCLEOTIDE SEQUENCE [LARGE SCALE GENOMIC DNA]</scope>
    <source>
        <strain evidence="2">cv. PW_Plant_1</strain>
    </source>
</reference>